<dbReference type="Pfam" id="PF03352">
    <property type="entry name" value="Adenine_glyco"/>
    <property type="match status" value="1"/>
</dbReference>
<dbReference type="SUPFAM" id="SSF48150">
    <property type="entry name" value="DNA-glycosylase"/>
    <property type="match status" value="1"/>
</dbReference>
<dbReference type="InterPro" id="IPR005019">
    <property type="entry name" value="Adenine_glyco"/>
</dbReference>
<dbReference type="InterPro" id="IPR052891">
    <property type="entry name" value="DNA-3mA_glycosylase"/>
</dbReference>
<accession>A0ABY6FYW3</accession>
<keyword evidence="2" id="KW-1185">Reference proteome</keyword>
<organism evidence="1 2">
    <name type="scientific">Brachybacterium huguangmaarense</name>
    <dbReference type="NCBI Taxonomy" id="1652028"/>
    <lineage>
        <taxon>Bacteria</taxon>
        <taxon>Bacillati</taxon>
        <taxon>Actinomycetota</taxon>
        <taxon>Actinomycetes</taxon>
        <taxon>Micrococcales</taxon>
        <taxon>Dermabacteraceae</taxon>
        <taxon>Brachybacterium</taxon>
    </lineage>
</organism>
<proteinExistence type="predicted"/>
<sequence length="226" mass="24683">MGTAGDAPAPELVTGPDGLVRPLWASRHDDLREYYDTEWGMPVRDERGVFERLSLEGFQSGLSWATILRRREGFRRAFADFEVDAVARFTERDVERLLADPGIIRHRGKIEATLGNARAAVALREAEGLGPHGALGPGATVADLVWAYRPERTPRPVSFADVPTTSAESAALARELKRRGFRFVGPTTMFALMEAIGIVDTHLLGSHHRGSSGVWSEDGTPLLPGV</sequence>
<dbReference type="Gene3D" id="1.10.340.30">
    <property type="entry name" value="Hypothetical protein, domain 2"/>
    <property type="match status" value="1"/>
</dbReference>
<dbReference type="PANTHER" id="PTHR30037">
    <property type="entry name" value="DNA-3-METHYLADENINE GLYCOSYLASE 1"/>
    <property type="match status" value="1"/>
</dbReference>
<dbReference type="PANTHER" id="PTHR30037:SF4">
    <property type="entry name" value="DNA-3-METHYLADENINE GLYCOSYLASE I"/>
    <property type="match status" value="1"/>
</dbReference>
<name>A0ABY6FYW3_9MICO</name>
<protein>
    <submittedName>
        <fullName evidence="1">DNA-3-methyladenine glycosylase I</fullName>
    </submittedName>
</protein>
<evidence type="ECO:0000313" key="1">
    <source>
        <dbReference type="EMBL" id="UYG16131.1"/>
    </source>
</evidence>
<dbReference type="EMBL" id="CP107020">
    <property type="protein sequence ID" value="UYG16131.1"/>
    <property type="molecule type" value="Genomic_DNA"/>
</dbReference>
<evidence type="ECO:0000313" key="2">
    <source>
        <dbReference type="Proteomes" id="UP001164305"/>
    </source>
</evidence>
<gene>
    <name evidence="1" type="ORF">BRM3_10940</name>
</gene>
<dbReference type="Proteomes" id="UP001164305">
    <property type="component" value="Chromosome"/>
</dbReference>
<reference evidence="1" key="1">
    <citation type="submission" date="2022-10" db="EMBL/GenBank/DDBJ databases">
        <title>Whole-Genome Sequencing of Brachybacterium huguangmaarense BRM-3, Isolated from Betula schmidtii.</title>
        <authorList>
            <person name="Haam D."/>
        </authorList>
    </citation>
    <scope>NUCLEOTIDE SEQUENCE</scope>
    <source>
        <strain evidence="1">BRM-3</strain>
    </source>
</reference>
<dbReference type="RefSeq" id="WP_263593344.1">
    <property type="nucleotide sequence ID" value="NZ_CP107020.1"/>
</dbReference>
<dbReference type="InterPro" id="IPR011257">
    <property type="entry name" value="DNA_glycosylase"/>
</dbReference>